<proteinExistence type="predicted"/>
<sequence>MELIIPKLSLVVLIGASGSGKSTFARKHFLPTEILSSDFFRGLIADDENDQSASKDAFEVLHYVAGKRLAAGRLTVIDATNLQEEGRKQLLEIAWKYHVIPVAIVFNLPEKICQEHNQARADRTLPKGVIHKHCVQLKKSLNKLKREGFRYVYRLNSIEEVDAVTICRQPLWTDRREETGPLDIIGDVHGCFDELISLLQKLGYKVEEETRDGDKQFLVTHPDGRKAVFVGDLVDRGPNSPDVLRLVMDMVRTGQAYCVMGNHDDKLLRKLKGRQVQVNHGLEVTLKQFEHETEEWKERVRKFLEGIVSHYVFDQGKLVVAHAGLREEYQGRASRVVREFALYGETTGEVDEYGLPVRVEWARDYRGKALVVYGHTPHREPVWLNHTVNIDTGCVFGGKLTAFRYPEKETVSVPAQQEYAKNPYWRDENREFVERQDHDGLDIRDVSPKFISTRYIPSIRIVEEQAIAAVEALSRYTVHSKWLIYLPPTMSPSETAKEGKWLEHPREAFAYYQKQGLSHVICEEKHMGSRAIVIVCRNEEVAVRRFGLDKEALGICYTRTGRRFFTQFKWEQTLLERLRQALERSGFWEELQTDWVCLDAELMPWSAKAQELLRTQYAAVGAAATHSLGRSVELLEQARQRGLEINHLLTQYQQRLANSERFVQAYRQYCWKVESPSDLKLAPFHLLATEGKVHADRDHLWHMQQIAKFCRLDEDILLATRYQVIDLNDPASIEEGIHWWEDLTEQGGEGMVVKPLAFVPRGPKGLIQPAIKCRGREYLRIIYGPEYTAEAHIERLRVRGLKKKRSLALREFALGLEALERFVAREPLYRVHECIFGILALEAEPVEPTL</sequence>
<protein>
    <submittedName>
        <fullName evidence="3">Protein phosphatase</fullName>
    </submittedName>
</protein>
<dbReference type="InterPro" id="IPR029052">
    <property type="entry name" value="Metallo-depent_PP-like"/>
</dbReference>
<dbReference type="GO" id="GO:0016791">
    <property type="term" value="F:phosphatase activity"/>
    <property type="evidence" value="ECO:0007669"/>
    <property type="project" value="TreeGrafter"/>
</dbReference>
<dbReference type="OrthoDB" id="9807890at2"/>
<dbReference type="Pfam" id="PF16542">
    <property type="entry name" value="PNKP_ligase"/>
    <property type="match status" value="1"/>
</dbReference>
<dbReference type="InterPro" id="IPR027417">
    <property type="entry name" value="P-loop_NTPase"/>
</dbReference>
<dbReference type="InterPro" id="IPR050126">
    <property type="entry name" value="Ap4A_hydrolase"/>
</dbReference>
<dbReference type="PANTHER" id="PTHR42850">
    <property type="entry name" value="METALLOPHOSPHOESTERASE"/>
    <property type="match status" value="1"/>
</dbReference>
<feature type="domain" description="Polynucleotide kinase-phosphatase ligase" evidence="2">
    <location>
        <begin position="468"/>
        <end position="845"/>
    </location>
</feature>
<dbReference type="InterPro" id="IPR006186">
    <property type="entry name" value="Ser/Thr-sp_prot-phosphatase"/>
</dbReference>
<dbReference type="Gene3D" id="3.30.470.30">
    <property type="entry name" value="DNA ligase/mRNA capping enzyme"/>
    <property type="match status" value="2"/>
</dbReference>
<dbReference type="InterPro" id="IPR024028">
    <property type="entry name" value="PNKP_bac"/>
</dbReference>
<dbReference type="PANTHER" id="PTHR42850:SF7">
    <property type="entry name" value="BIS(5'-NUCLEOSYL)-TETRAPHOSPHATASE PRPE [ASYMMETRICAL]"/>
    <property type="match status" value="1"/>
</dbReference>
<dbReference type="Pfam" id="PF13671">
    <property type="entry name" value="AAA_33"/>
    <property type="match status" value="1"/>
</dbReference>
<dbReference type="CDD" id="cd07423">
    <property type="entry name" value="MPP_Prp_like"/>
    <property type="match status" value="1"/>
</dbReference>
<dbReference type="NCBIfam" id="TIGR04075">
    <property type="entry name" value="bacter_Pnkp"/>
    <property type="match status" value="1"/>
</dbReference>
<dbReference type="RefSeq" id="WP_093230416.1">
    <property type="nucleotide sequence ID" value="NZ_FORR01000010.1"/>
</dbReference>
<dbReference type="SUPFAM" id="SSF52540">
    <property type="entry name" value="P-loop containing nucleoside triphosphate hydrolases"/>
    <property type="match status" value="1"/>
</dbReference>
<dbReference type="PRINTS" id="PR00114">
    <property type="entry name" value="STPHPHTASE"/>
</dbReference>
<evidence type="ECO:0000313" key="3">
    <source>
        <dbReference type="EMBL" id="SFJ47794.1"/>
    </source>
</evidence>
<feature type="domain" description="Calcineurin-like phosphoesterase" evidence="1">
    <location>
        <begin position="182"/>
        <end position="377"/>
    </location>
</feature>
<name>A0A1I3RMF1_9BACL</name>
<gene>
    <name evidence="3" type="ORF">SAMN05421852_110121</name>
</gene>
<evidence type="ECO:0000259" key="1">
    <source>
        <dbReference type="Pfam" id="PF00149"/>
    </source>
</evidence>
<keyword evidence="4" id="KW-1185">Reference proteome</keyword>
<dbReference type="Gene3D" id="3.60.21.10">
    <property type="match status" value="1"/>
</dbReference>
<dbReference type="AlphaFoldDB" id="A0A1I3RMF1"/>
<dbReference type="Gene3D" id="3.40.50.300">
    <property type="entry name" value="P-loop containing nucleotide triphosphate hydrolases"/>
    <property type="match status" value="1"/>
</dbReference>
<dbReference type="GO" id="GO:0005737">
    <property type="term" value="C:cytoplasm"/>
    <property type="evidence" value="ECO:0007669"/>
    <property type="project" value="TreeGrafter"/>
</dbReference>
<dbReference type="InterPro" id="IPR041780">
    <property type="entry name" value="MPP_PrpE-like"/>
</dbReference>
<accession>A0A1I3RMF1</accession>
<dbReference type="Pfam" id="PF00149">
    <property type="entry name" value="Metallophos"/>
    <property type="match status" value="1"/>
</dbReference>
<dbReference type="InterPro" id="IPR004843">
    <property type="entry name" value="Calcineurin-like_PHP"/>
</dbReference>
<dbReference type="Proteomes" id="UP000199545">
    <property type="component" value="Unassembled WGS sequence"/>
</dbReference>
<dbReference type="STRING" id="46223.SAMN05421852_110121"/>
<reference evidence="3 4" key="1">
    <citation type="submission" date="2016-10" db="EMBL/GenBank/DDBJ databases">
        <authorList>
            <person name="de Groot N.N."/>
        </authorList>
    </citation>
    <scope>NUCLEOTIDE SEQUENCE [LARGE SCALE GENOMIC DNA]</scope>
    <source>
        <strain evidence="3 4">DSM 44778</strain>
    </source>
</reference>
<dbReference type="EMBL" id="FORR01000010">
    <property type="protein sequence ID" value="SFJ47794.1"/>
    <property type="molecule type" value="Genomic_DNA"/>
</dbReference>
<evidence type="ECO:0000313" key="4">
    <source>
        <dbReference type="Proteomes" id="UP000199545"/>
    </source>
</evidence>
<dbReference type="SUPFAM" id="SSF56091">
    <property type="entry name" value="DNA ligase/mRNA capping enzyme, catalytic domain"/>
    <property type="match status" value="1"/>
</dbReference>
<organism evidence="3 4">
    <name type="scientific">Thermoflavimicrobium dichotomicum</name>
    <dbReference type="NCBI Taxonomy" id="46223"/>
    <lineage>
        <taxon>Bacteria</taxon>
        <taxon>Bacillati</taxon>
        <taxon>Bacillota</taxon>
        <taxon>Bacilli</taxon>
        <taxon>Bacillales</taxon>
        <taxon>Thermoactinomycetaceae</taxon>
        <taxon>Thermoflavimicrobium</taxon>
    </lineage>
</organism>
<evidence type="ECO:0000259" key="2">
    <source>
        <dbReference type="Pfam" id="PF16542"/>
    </source>
</evidence>
<dbReference type="SUPFAM" id="SSF56300">
    <property type="entry name" value="Metallo-dependent phosphatases"/>
    <property type="match status" value="1"/>
</dbReference>
<dbReference type="InterPro" id="IPR032380">
    <property type="entry name" value="PNKP_ligase_dom"/>
</dbReference>